<comment type="caution">
    <text evidence="3">The sequence shown here is derived from an EMBL/GenBank/DDBJ whole genome shotgun (WGS) entry which is preliminary data.</text>
</comment>
<sequence>MESKSTIIDASSTINAAPLNNNAVSETASNASLVEKIVDSMDTDLLETNLGSHIVRDTEKDLFHNINIDNNQIDLKNFDSDNKIPVFYDSKNSPADLPNNLSKTNMLDDSKIDILLDNQIQITNDEHSANSPLNQLKANEAGLFILNDKIDPLEINNSINNKRSYPQENPDITTTQDLDNLPNPQISSISTNRNKKKKRKKNKKVRNNKRDLGKLDTKPSTTVNIQSSEPQIYEILDSNDESENIDPTSDKKTKLIIYPDTKPSSYFCPKIRVSSKKSNSKKSSKKVSSFNSRLLKLIGDLNVFKVNWNLNKVISKVLQKTVNEIFLANSYNYKWNDEIFSARFSKLLSFFDQTTLKESDIRPTSFVTPWLYKFYSNNNSMFYKPRFSGGATGGANKRAEKNIPFIHVNTKIQFSESYLACLSKYSSKNIFSVSFAGIFYRLLPSVELSNIMLDGEEVSNEKMASILCCNSDGSEKMPLWILNSNLSTKSVIRSQSRINATIESHKNYQSSLKSPESLDSNKSEQKNTDLASSLKGQKIGIKSCHKNVCENYFKDDSNKKAEANSDPSDNVFDDDDPFYFRYNSESSISHTIFLEWLHWFDARVSGRKVVLLLSEEFLFPSTDISFLNNVKILYIPEYISNSPKSLDLKLSWKLSYRLRYYDYLLSKFGISSTVFNNGVRFKKIGVNNSISSELISAVDAAYLLTDAWNLGVHSNLIISDFKRLYDFAIQSSPRIKNSLELENNTLNLDSYAHDDLSFIELENQIDLLQFFFKNIPCDLENVSNGATIGSSKPDELISDNKTFFDFYKIKLYSKLPTTYPKLYKKQKTEGTDKILESICKYNLSDRLDLGMLINFPIENRVTTSDFDDLSIVNMFIADNIFEMRCTSKPDKIA</sequence>
<organism evidence="3 4">
    <name type="scientific">Smittium culicis</name>
    <dbReference type="NCBI Taxonomy" id="133412"/>
    <lineage>
        <taxon>Eukaryota</taxon>
        <taxon>Fungi</taxon>
        <taxon>Fungi incertae sedis</taxon>
        <taxon>Zoopagomycota</taxon>
        <taxon>Kickxellomycotina</taxon>
        <taxon>Harpellomycetes</taxon>
        <taxon>Harpellales</taxon>
        <taxon>Legeriomycetaceae</taxon>
        <taxon>Smittium</taxon>
    </lineage>
</organism>
<dbReference type="OrthoDB" id="125347at2759"/>
<dbReference type="EMBL" id="LSSM01001985">
    <property type="protein sequence ID" value="OMJ23668.1"/>
    <property type="molecule type" value="Genomic_DNA"/>
</dbReference>
<feature type="region of interest" description="Disordered" evidence="1">
    <location>
        <begin position="159"/>
        <end position="222"/>
    </location>
</feature>
<feature type="domain" description="DDE-1" evidence="2">
    <location>
        <begin position="570"/>
        <end position="721"/>
    </location>
</feature>
<evidence type="ECO:0000259" key="2">
    <source>
        <dbReference type="Pfam" id="PF03184"/>
    </source>
</evidence>
<keyword evidence="4" id="KW-1185">Reference proteome</keyword>
<accession>A0A1R1Y9W4</accession>
<gene>
    <name evidence="3" type="ORF">AYI69_g4897</name>
</gene>
<dbReference type="Pfam" id="PF03184">
    <property type="entry name" value="DDE_1"/>
    <property type="match status" value="1"/>
</dbReference>
<protein>
    <submittedName>
        <fullName evidence="3">CENP-B-like protein</fullName>
    </submittedName>
</protein>
<dbReference type="GO" id="GO:0003676">
    <property type="term" value="F:nucleic acid binding"/>
    <property type="evidence" value="ECO:0007669"/>
    <property type="project" value="InterPro"/>
</dbReference>
<feature type="compositionally biased region" description="Basic residues" evidence="1">
    <location>
        <begin position="193"/>
        <end position="207"/>
    </location>
</feature>
<proteinExistence type="predicted"/>
<dbReference type="Proteomes" id="UP000187429">
    <property type="component" value="Unassembled WGS sequence"/>
</dbReference>
<evidence type="ECO:0000313" key="4">
    <source>
        <dbReference type="Proteomes" id="UP000187429"/>
    </source>
</evidence>
<evidence type="ECO:0000313" key="3">
    <source>
        <dbReference type="EMBL" id="OMJ23668.1"/>
    </source>
</evidence>
<feature type="compositionally biased region" description="Polar residues" evidence="1">
    <location>
        <begin position="159"/>
        <end position="191"/>
    </location>
</feature>
<reference evidence="4" key="1">
    <citation type="submission" date="2017-01" db="EMBL/GenBank/DDBJ databases">
        <authorList>
            <person name="Wang Y."/>
            <person name="White M."/>
            <person name="Kvist S."/>
            <person name="Moncalvo J.-M."/>
        </authorList>
    </citation>
    <scope>NUCLEOTIDE SEQUENCE [LARGE SCALE GENOMIC DNA]</scope>
    <source>
        <strain evidence="4">ID-206-W2</strain>
    </source>
</reference>
<feature type="compositionally biased region" description="Basic and acidic residues" evidence="1">
    <location>
        <begin position="208"/>
        <end position="217"/>
    </location>
</feature>
<evidence type="ECO:0000256" key="1">
    <source>
        <dbReference type="SAM" id="MobiDB-lite"/>
    </source>
</evidence>
<dbReference type="AlphaFoldDB" id="A0A1R1Y9W4"/>
<feature type="compositionally biased region" description="Polar residues" evidence="1">
    <location>
        <begin position="506"/>
        <end position="518"/>
    </location>
</feature>
<name>A0A1R1Y9W4_9FUNG</name>
<feature type="region of interest" description="Disordered" evidence="1">
    <location>
        <begin position="506"/>
        <end position="531"/>
    </location>
</feature>
<dbReference type="InterPro" id="IPR004875">
    <property type="entry name" value="DDE_SF_endonuclease_dom"/>
</dbReference>